<proteinExistence type="predicted"/>
<reference evidence="2 3" key="1">
    <citation type="submission" date="2024-01" db="EMBL/GenBank/DDBJ databases">
        <title>The genomes of 5 underutilized Papilionoideae crops provide insights into root nodulation and disease resistanc.</title>
        <authorList>
            <person name="Jiang F."/>
        </authorList>
    </citation>
    <scope>NUCLEOTIDE SEQUENCE [LARGE SCALE GENOMIC DNA]</scope>
    <source>
        <strain evidence="2">LVBAO_FW01</strain>
        <tissue evidence="2">Leaves</tissue>
    </source>
</reference>
<dbReference type="PANTHER" id="PTHR36396">
    <property type="entry name" value="MALTASE-GLUCOAMYLASE, INTESTINAL PROTEIN"/>
    <property type="match status" value="1"/>
</dbReference>
<evidence type="ECO:0000313" key="3">
    <source>
        <dbReference type="Proteomes" id="UP001367508"/>
    </source>
</evidence>
<dbReference type="AlphaFoldDB" id="A0AAN9M9I0"/>
<dbReference type="EMBL" id="JAYMYQ010000002">
    <property type="protein sequence ID" value="KAK7350790.1"/>
    <property type="molecule type" value="Genomic_DNA"/>
</dbReference>
<keyword evidence="3" id="KW-1185">Reference proteome</keyword>
<dbReference type="Proteomes" id="UP001367508">
    <property type="component" value="Unassembled WGS sequence"/>
</dbReference>
<accession>A0AAN9M9I0</accession>
<keyword evidence="1" id="KW-0472">Membrane</keyword>
<keyword evidence="1" id="KW-0812">Transmembrane</keyword>
<evidence type="ECO:0000313" key="2">
    <source>
        <dbReference type="EMBL" id="KAK7350790.1"/>
    </source>
</evidence>
<protein>
    <submittedName>
        <fullName evidence="2">Uncharacterized protein</fullName>
    </submittedName>
</protein>
<dbReference type="PANTHER" id="PTHR36396:SF1">
    <property type="entry name" value="MALTASE-GLUCOAMYLASE, INTESTINAL PROTEIN"/>
    <property type="match status" value="1"/>
</dbReference>
<comment type="caution">
    <text evidence="2">The sequence shown here is derived from an EMBL/GenBank/DDBJ whole genome shotgun (WGS) entry which is preliminary data.</text>
</comment>
<gene>
    <name evidence="2" type="ORF">VNO77_09742</name>
</gene>
<keyword evidence="1" id="KW-1133">Transmembrane helix</keyword>
<feature type="transmembrane region" description="Helical" evidence="1">
    <location>
        <begin position="228"/>
        <end position="246"/>
    </location>
</feature>
<feature type="transmembrane region" description="Helical" evidence="1">
    <location>
        <begin position="258"/>
        <end position="275"/>
    </location>
</feature>
<name>A0AAN9M9I0_CANGL</name>
<organism evidence="2 3">
    <name type="scientific">Canavalia gladiata</name>
    <name type="common">Sword bean</name>
    <name type="synonym">Dolichos gladiatus</name>
    <dbReference type="NCBI Taxonomy" id="3824"/>
    <lineage>
        <taxon>Eukaryota</taxon>
        <taxon>Viridiplantae</taxon>
        <taxon>Streptophyta</taxon>
        <taxon>Embryophyta</taxon>
        <taxon>Tracheophyta</taxon>
        <taxon>Spermatophyta</taxon>
        <taxon>Magnoliopsida</taxon>
        <taxon>eudicotyledons</taxon>
        <taxon>Gunneridae</taxon>
        <taxon>Pentapetalae</taxon>
        <taxon>rosids</taxon>
        <taxon>fabids</taxon>
        <taxon>Fabales</taxon>
        <taxon>Fabaceae</taxon>
        <taxon>Papilionoideae</taxon>
        <taxon>50 kb inversion clade</taxon>
        <taxon>NPAAA clade</taxon>
        <taxon>indigoferoid/millettioid clade</taxon>
        <taxon>Phaseoleae</taxon>
        <taxon>Canavalia</taxon>
    </lineage>
</organism>
<sequence>MAEESSPSPPPPPYVEVNCRSSGKTRRFAVGTDAGFAVALINRRLKGTVALASHIEAVKNGEEPIAFGPTSILANIGEGWNLQTVTLTDTDLVSSEEVGNGHVRKMATQTPGLAASTRRVSKPIGFAYIVVTKMSICGNSLGLQNLRLFHPNAMRASFQRLKNYFPMVPCNEGTLDSKEEFSVKSTYVVLHLTFLKGVGESFGWPMCIDVTHFLRRLEWLSSRTEVEYSVHWVVLYYSLMVELVMAGPMGATEGQNKVLGLPLLFIASTFFYAMFG</sequence>
<evidence type="ECO:0000256" key="1">
    <source>
        <dbReference type="SAM" id="Phobius"/>
    </source>
</evidence>